<dbReference type="EMBL" id="KL596837">
    <property type="protein sequence ID" value="KER23752.1"/>
    <property type="molecule type" value="Genomic_DNA"/>
</dbReference>
<keyword evidence="1" id="KW-0732">Signal</keyword>
<sequence length="127" mass="14103">MLSNCFIFLALSFISPSSETLVGGYTEFHLPNADEIQTFKTLLNLQIPTFLGLTASDVDDAEILGISSQVVSGINYRINWVTQPRTDDVTSIGDETFPVQLQISVNRSATNQCTRATYIPRHCWIAM</sequence>
<organism evidence="2 3">
    <name type="scientific">Opisthorchis viverrini</name>
    <name type="common">Southeast Asian liver fluke</name>
    <dbReference type="NCBI Taxonomy" id="6198"/>
    <lineage>
        <taxon>Eukaryota</taxon>
        <taxon>Metazoa</taxon>
        <taxon>Spiralia</taxon>
        <taxon>Lophotrochozoa</taxon>
        <taxon>Platyhelminthes</taxon>
        <taxon>Trematoda</taxon>
        <taxon>Digenea</taxon>
        <taxon>Opisthorchiida</taxon>
        <taxon>Opisthorchiata</taxon>
        <taxon>Opisthorchiidae</taxon>
        <taxon>Opisthorchis</taxon>
    </lineage>
</organism>
<dbReference type="CTD" id="20322619"/>
<dbReference type="KEGG" id="ovi:T265_08440"/>
<name>A0A074ZDQ4_OPIVI</name>
<evidence type="ECO:0000256" key="1">
    <source>
        <dbReference type="SAM" id="SignalP"/>
    </source>
</evidence>
<dbReference type="InterPro" id="IPR046350">
    <property type="entry name" value="Cystatin_sf"/>
</dbReference>
<keyword evidence="3" id="KW-1185">Reference proteome</keyword>
<reference evidence="2 3" key="1">
    <citation type="submission" date="2013-11" db="EMBL/GenBank/DDBJ databases">
        <title>Opisthorchis viverrini - life in the bile duct.</title>
        <authorList>
            <person name="Young N.D."/>
            <person name="Nagarajan N."/>
            <person name="Lin S.J."/>
            <person name="Korhonen P.K."/>
            <person name="Jex A.R."/>
            <person name="Hall R.S."/>
            <person name="Safavi-Hemami H."/>
            <person name="Kaewkong W."/>
            <person name="Bertrand D."/>
            <person name="Gao S."/>
            <person name="Seet Q."/>
            <person name="Wongkham S."/>
            <person name="Teh B.T."/>
            <person name="Wongkham C."/>
            <person name="Intapan P.M."/>
            <person name="Maleewong W."/>
            <person name="Yang X."/>
            <person name="Hu M."/>
            <person name="Wang Z."/>
            <person name="Hofmann A."/>
            <person name="Sternberg P.W."/>
            <person name="Tan P."/>
            <person name="Wang J."/>
            <person name="Gasser R.B."/>
        </authorList>
    </citation>
    <scope>NUCLEOTIDE SEQUENCE [LARGE SCALE GENOMIC DNA]</scope>
</reference>
<proteinExistence type="predicted"/>
<dbReference type="Proteomes" id="UP000054324">
    <property type="component" value="Unassembled WGS sequence"/>
</dbReference>
<feature type="signal peptide" evidence="1">
    <location>
        <begin position="1"/>
        <end position="20"/>
    </location>
</feature>
<feature type="chain" id="PRO_5001704099" description="Cystatin domain-containing protein" evidence="1">
    <location>
        <begin position="21"/>
        <end position="127"/>
    </location>
</feature>
<dbReference type="SUPFAM" id="SSF54403">
    <property type="entry name" value="Cystatin/monellin"/>
    <property type="match status" value="1"/>
</dbReference>
<dbReference type="GeneID" id="20322619"/>
<dbReference type="AlphaFoldDB" id="A0A074ZDQ4"/>
<gene>
    <name evidence="2" type="ORF">T265_08440</name>
</gene>
<evidence type="ECO:0000313" key="2">
    <source>
        <dbReference type="EMBL" id="KER23752.1"/>
    </source>
</evidence>
<protein>
    <recommendedName>
        <fullName evidence="4">Cystatin domain-containing protein</fullName>
    </recommendedName>
</protein>
<evidence type="ECO:0000313" key="3">
    <source>
        <dbReference type="Proteomes" id="UP000054324"/>
    </source>
</evidence>
<dbReference type="RefSeq" id="XP_009172505.1">
    <property type="nucleotide sequence ID" value="XM_009174241.1"/>
</dbReference>
<accession>A0A074ZDQ4</accession>
<dbReference type="OrthoDB" id="2016588at2759"/>
<evidence type="ECO:0008006" key="4">
    <source>
        <dbReference type="Google" id="ProtNLM"/>
    </source>
</evidence>